<dbReference type="AlphaFoldDB" id="A0AAN6P886"/>
<accession>A0AAN6P886</accession>
<name>A0AAN6P886_9PEZI</name>
<gene>
    <name evidence="2" type="ORF">C8A01DRAFT_40058</name>
</gene>
<dbReference type="Proteomes" id="UP001303115">
    <property type="component" value="Unassembled WGS sequence"/>
</dbReference>
<evidence type="ECO:0000313" key="2">
    <source>
        <dbReference type="EMBL" id="KAK4033490.1"/>
    </source>
</evidence>
<organism evidence="2 3">
    <name type="scientific">Parachaetomium inaequale</name>
    <dbReference type="NCBI Taxonomy" id="2588326"/>
    <lineage>
        <taxon>Eukaryota</taxon>
        <taxon>Fungi</taxon>
        <taxon>Dikarya</taxon>
        <taxon>Ascomycota</taxon>
        <taxon>Pezizomycotina</taxon>
        <taxon>Sordariomycetes</taxon>
        <taxon>Sordariomycetidae</taxon>
        <taxon>Sordariales</taxon>
        <taxon>Chaetomiaceae</taxon>
        <taxon>Parachaetomium</taxon>
    </lineage>
</organism>
<evidence type="ECO:0000313" key="3">
    <source>
        <dbReference type="Proteomes" id="UP001303115"/>
    </source>
</evidence>
<keyword evidence="3" id="KW-1185">Reference proteome</keyword>
<comment type="caution">
    <text evidence="2">The sequence shown here is derived from an EMBL/GenBank/DDBJ whole genome shotgun (WGS) entry which is preliminary data.</text>
</comment>
<dbReference type="EMBL" id="MU854527">
    <property type="protein sequence ID" value="KAK4033490.1"/>
    <property type="molecule type" value="Genomic_DNA"/>
</dbReference>
<proteinExistence type="predicted"/>
<feature type="region of interest" description="Disordered" evidence="1">
    <location>
        <begin position="82"/>
        <end position="111"/>
    </location>
</feature>
<reference evidence="3" key="1">
    <citation type="journal article" date="2023" name="Mol. Phylogenet. Evol.">
        <title>Genome-scale phylogeny and comparative genomics of the fungal order Sordariales.</title>
        <authorList>
            <person name="Hensen N."/>
            <person name="Bonometti L."/>
            <person name="Westerberg I."/>
            <person name="Brannstrom I.O."/>
            <person name="Guillou S."/>
            <person name="Cros-Aarteil S."/>
            <person name="Calhoun S."/>
            <person name="Haridas S."/>
            <person name="Kuo A."/>
            <person name="Mondo S."/>
            <person name="Pangilinan J."/>
            <person name="Riley R."/>
            <person name="LaButti K."/>
            <person name="Andreopoulos B."/>
            <person name="Lipzen A."/>
            <person name="Chen C."/>
            <person name="Yan M."/>
            <person name="Daum C."/>
            <person name="Ng V."/>
            <person name="Clum A."/>
            <person name="Steindorff A."/>
            <person name="Ohm R.A."/>
            <person name="Martin F."/>
            <person name="Silar P."/>
            <person name="Natvig D.O."/>
            <person name="Lalanne C."/>
            <person name="Gautier V."/>
            <person name="Ament-Velasquez S.L."/>
            <person name="Kruys A."/>
            <person name="Hutchinson M.I."/>
            <person name="Powell A.J."/>
            <person name="Barry K."/>
            <person name="Miller A.N."/>
            <person name="Grigoriev I.V."/>
            <person name="Debuchy R."/>
            <person name="Gladieux P."/>
            <person name="Hiltunen Thoren M."/>
            <person name="Johannesson H."/>
        </authorList>
    </citation>
    <scope>NUCLEOTIDE SEQUENCE [LARGE SCALE GENOMIC DNA]</scope>
    <source>
        <strain evidence="3">CBS 284.82</strain>
    </source>
</reference>
<protein>
    <submittedName>
        <fullName evidence="2">Uncharacterized protein</fullName>
    </submittedName>
</protein>
<evidence type="ECO:0000256" key="1">
    <source>
        <dbReference type="SAM" id="MobiDB-lite"/>
    </source>
</evidence>
<sequence length="349" mass="40310">MLDHVTVFKHWSDFNFPAIALAFGDILDQDIKALRSDYERVRSLSGTPTMIGRKGELDDLAFSWTYQVLRHPVKGAAAILRPRTSARGRDTTPEEAISDDSEPLETQYRHNHPSERKKSLAYLVGTSRLKELWKSEWLKRDPCDLRVVAEPPPEWPVPFSLTKPHLDVQDTRLLPLREVATYCRFAQTRYGYILTQSEFVALRVRRIPPPSNETKPHAAVEYVSVPWEAETGLTTTLAMWALACMAMNDEQREMEMVDGKPLRAMARLTWWTYDETEKVYENVISKRRIPAVEWRQAEYGAFVQLMEEEGNSHTKNFVPPKEPRGPKRDAKTRRHYVIVNGTARDVEML</sequence>